<sequence length="100" mass="11121">MQTIGIPATKSLEQIRSMAGSDLKDPSFCSRQSQDSVSSGNFSNLKFTAETLEKEQASMKSDLELAMQNYSKLKKSVDYILALEEKLQNASNENAKLRLI</sequence>
<dbReference type="Proteomes" id="UP000886595">
    <property type="component" value="Unassembled WGS sequence"/>
</dbReference>
<keyword evidence="1" id="KW-0175">Coiled coil</keyword>
<evidence type="ECO:0000313" key="2">
    <source>
        <dbReference type="EMBL" id="KAG2251877.1"/>
    </source>
</evidence>
<evidence type="ECO:0000313" key="3">
    <source>
        <dbReference type="Proteomes" id="UP000886595"/>
    </source>
</evidence>
<dbReference type="AlphaFoldDB" id="A0A8X7PJM3"/>
<organism evidence="2 3">
    <name type="scientific">Brassica carinata</name>
    <name type="common">Ethiopian mustard</name>
    <name type="synonym">Abyssinian cabbage</name>
    <dbReference type="NCBI Taxonomy" id="52824"/>
    <lineage>
        <taxon>Eukaryota</taxon>
        <taxon>Viridiplantae</taxon>
        <taxon>Streptophyta</taxon>
        <taxon>Embryophyta</taxon>
        <taxon>Tracheophyta</taxon>
        <taxon>Spermatophyta</taxon>
        <taxon>Magnoliopsida</taxon>
        <taxon>eudicotyledons</taxon>
        <taxon>Gunneridae</taxon>
        <taxon>Pentapetalae</taxon>
        <taxon>rosids</taxon>
        <taxon>malvids</taxon>
        <taxon>Brassicales</taxon>
        <taxon>Brassicaceae</taxon>
        <taxon>Brassiceae</taxon>
        <taxon>Brassica</taxon>
    </lineage>
</organism>
<reference evidence="2 3" key="1">
    <citation type="submission" date="2020-02" db="EMBL/GenBank/DDBJ databases">
        <authorList>
            <person name="Ma Q."/>
            <person name="Huang Y."/>
            <person name="Song X."/>
            <person name="Pei D."/>
        </authorList>
    </citation>
    <scope>NUCLEOTIDE SEQUENCE [LARGE SCALE GENOMIC DNA]</scope>
    <source>
        <strain evidence="2">Sxm20200214</strain>
        <tissue evidence="2">Leaf</tissue>
    </source>
</reference>
<comment type="caution">
    <text evidence="2">The sequence shown here is derived from an EMBL/GenBank/DDBJ whole genome shotgun (WGS) entry which is preliminary data.</text>
</comment>
<proteinExistence type="predicted"/>
<protein>
    <submittedName>
        <fullName evidence="2">Uncharacterized protein</fullName>
    </submittedName>
</protein>
<accession>A0A8X7PJM3</accession>
<dbReference type="OrthoDB" id="783434at2759"/>
<feature type="coiled-coil region" evidence="1">
    <location>
        <begin position="49"/>
        <end position="100"/>
    </location>
</feature>
<dbReference type="EMBL" id="JAAMPC010000016">
    <property type="protein sequence ID" value="KAG2251877.1"/>
    <property type="molecule type" value="Genomic_DNA"/>
</dbReference>
<evidence type="ECO:0000256" key="1">
    <source>
        <dbReference type="SAM" id="Coils"/>
    </source>
</evidence>
<keyword evidence="3" id="KW-1185">Reference proteome</keyword>
<gene>
    <name evidence="2" type="ORF">Bca52824_082013</name>
</gene>
<name>A0A8X7PJM3_BRACI</name>